<dbReference type="SUPFAM" id="SSF51197">
    <property type="entry name" value="Clavaminate synthase-like"/>
    <property type="match status" value="1"/>
</dbReference>
<name>A0ABP8FL86_9BACT</name>
<dbReference type="PANTHER" id="PTHR20883:SF48">
    <property type="entry name" value="ECTOINE DIOXYGENASE"/>
    <property type="match status" value="1"/>
</dbReference>
<proteinExistence type="predicted"/>
<dbReference type="Pfam" id="PF05721">
    <property type="entry name" value="PhyH"/>
    <property type="match status" value="1"/>
</dbReference>
<keyword evidence="3" id="KW-1185">Reference proteome</keyword>
<dbReference type="Proteomes" id="UP001501207">
    <property type="component" value="Unassembled WGS sequence"/>
</dbReference>
<gene>
    <name evidence="2" type="ORF">GCM10023143_12310</name>
</gene>
<dbReference type="Gene3D" id="2.60.120.620">
    <property type="entry name" value="q2cbj1_9rhob like domain"/>
    <property type="match status" value="1"/>
</dbReference>
<accession>A0ABP8FL86</accession>
<comment type="caution">
    <text evidence="2">The sequence shown here is derived from an EMBL/GenBank/DDBJ whole genome shotgun (WGS) entry which is preliminary data.</text>
</comment>
<protein>
    <submittedName>
        <fullName evidence="2">Phytanoyl-CoA dioxygenase family protein</fullName>
    </submittedName>
</protein>
<keyword evidence="2" id="KW-0223">Dioxygenase</keyword>
<reference evidence="3" key="1">
    <citation type="journal article" date="2019" name="Int. J. Syst. Evol. Microbiol.">
        <title>The Global Catalogue of Microorganisms (GCM) 10K type strain sequencing project: providing services to taxonomists for standard genome sequencing and annotation.</title>
        <authorList>
            <consortium name="The Broad Institute Genomics Platform"/>
            <consortium name="The Broad Institute Genome Sequencing Center for Infectious Disease"/>
            <person name="Wu L."/>
            <person name="Ma J."/>
        </authorList>
    </citation>
    <scope>NUCLEOTIDE SEQUENCE [LARGE SCALE GENOMIC DNA]</scope>
    <source>
        <strain evidence="3">JCM 17664</strain>
    </source>
</reference>
<dbReference type="GO" id="GO:0051213">
    <property type="term" value="F:dioxygenase activity"/>
    <property type="evidence" value="ECO:0007669"/>
    <property type="project" value="UniProtKB-KW"/>
</dbReference>
<dbReference type="InterPro" id="IPR008775">
    <property type="entry name" value="Phytyl_CoA_dOase-like"/>
</dbReference>
<dbReference type="EMBL" id="BAABFN010000002">
    <property type="protein sequence ID" value="GAA4306401.1"/>
    <property type="molecule type" value="Genomic_DNA"/>
</dbReference>
<keyword evidence="2" id="KW-0560">Oxidoreductase</keyword>
<organism evidence="2 3">
    <name type="scientific">Compostibacter hankyongensis</name>
    <dbReference type="NCBI Taxonomy" id="1007089"/>
    <lineage>
        <taxon>Bacteria</taxon>
        <taxon>Pseudomonadati</taxon>
        <taxon>Bacteroidota</taxon>
        <taxon>Chitinophagia</taxon>
        <taxon>Chitinophagales</taxon>
        <taxon>Chitinophagaceae</taxon>
        <taxon>Compostibacter</taxon>
    </lineage>
</organism>
<dbReference type="RefSeq" id="WP_344977109.1">
    <property type="nucleotide sequence ID" value="NZ_BAABFN010000002.1"/>
</dbReference>
<evidence type="ECO:0000313" key="2">
    <source>
        <dbReference type="EMBL" id="GAA4306401.1"/>
    </source>
</evidence>
<dbReference type="PANTHER" id="PTHR20883">
    <property type="entry name" value="PHYTANOYL-COA DIOXYGENASE DOMAIN CONTAINING 1"/>
    <property type="match status" value="1"/>
</dbReference>
<sequence length="292" mass="33155">MNLQDAQITGGKITDAHIDFYREYGYLVAKDLISREEIAELKRETVEIFRGKRGKLEGIVEVTDGETDEEVLKKYVAIHFPHKISPVIHRYLSHKGITGILTKIISPNVKCMQSMLFVKGPGKSGQAWHQDEYYIPTRDRSLTGAWIAIDDATVENGGLWIIPGSNREGYIRRREPNDNREYADVDTVNVSDYTPEKMIPVEVGSGTVVFFNGYTFHSSLKNKSTDNFRMALVNHYMSAESMLPWDQDGKLPPTEDLRDIVMVAGDDPYSYKGTLDMNKPYLRPDVLKIKTS</sequence>
<evidence type="ECO:0000256" key="1">
    <source>
        <dbReference type="ARBA" id="ARBA00001954"/>
    </source>
</evidence>
<evidence type="ECO:0000313" key="3">
    <source>
        <dbReference type="Proteomes" id="UP001501207"/>
    </source>
</evidence>
<comment type="cofactor">
    <cofactor evidence="1">
        <name>Fe(2+)</name>
        <dbReference type="ChEBI" id="CHEBI:29033"/>
    </cofactor>
</comment>